<keyword evidence="2" id="KW-1185">Reference proteome</keyword>
<dbReference type="Proteomes" id="UP001596122">
    <property type="component" value="Unassembled WGS sequence"/>
</dbReference>
<gene>
    <name evidence="1" type="ORF">ACFPJ6_15220</name>
</gene>
<evidence type="ECO:0000313" key="1">
    <source>
        <dbReference type="EMBL" id="MFC5382118.1"/>
    </source>
</evidence>
<sequence>MLNEYRYPAFLLKQTDRSKPLVLFAAPAGHIDSWAGVPQRRRLAGEETVGWQREENQGRLKELTAFFSDGRNVVQNPLLCALQDADSVRFEPGAEDSAIGHVVVVPRPYADMPLLELLREVRERLATRVEGLSSVELDPQRLRAAIERARDTHDLDVADDSQGPIEHDDEPGVDEDVVMQDEDVAEAASAVFAEETQIVDFYQELLIRIDILERIGEQSHPDSLLGFSRDAMLSYLKPVVLVDGQHRLRGAVLAAEASLDSEEGQRAQMDAIDAGEEPAAVKKALLDQYGRSLPVSLLMDDSPSEHVFQFVVVNQKATPMGRALLGTIVSTSLSRDELEPVAERLRDAGIPLDDSQAVAYMTRAPESPFMGLVQTGVSGDDNRHLQWTVLKGLTAIFRELRGGKLYGQNNDYAAIWRDKYLPNSALVGEAEDAEHALRLWADADGPWRAIFTRFYSLIRDCFGDPEDMEAHNAWGNTASNLYNKISLTILAADYFQFLVERRLTLNSVEDVDTTVGDWLEDTNQTYFNRDWRMTLKKDQKAVKERWAKVWSEYRKNPTRLPRVENYTPQ</sequence>
<comment type="caution">
    <text evidence="1">The sequence shown here is derived from an EMBL/GenBank/DDBJ whole genome shotgun (WGS) entry which is preliminary data.</text>
</comment>
<proteinExistence type="predicted"/>
<evidence type="ECO:0000313" key="2">
    <source>
        <dbReference type="Proteomes" id="UP001596122"/>
    </source>
</evidence>
<evidence type="ECO:0008006" key="3">
    <source>
        <dbReference type="Google" id="ProtNLM"/>
    </source>
</evidence>
<dbReference type="RefSeq" id="WP_340269762.1">
    <property type="nucleotide sequence ID" value="NZ_JBBEOG010000005.1"/>
</dbReference>
<reference evidence="2" key="1">
    <citation type="journal article" date="2019" name="Int. J. Syst. Evol. Microbiol.">
        <title>The Global Catalogue of Microorganisms (GCM) 10K type strain sequencing project: providing services to taxonomists for standard genome sequencing and annotation.</title>
        <authorList>
            <consortium name="The Broad Institute Genomics Platform"/>
            <consortium name="The Broad Institute Genome Sequencing Center for Infectious Disease"/>
            <person name="Wu L."/>
            <person name="Ma J."/>
        </authorList>
    </citation>
    <scope>NUCLEOTIDE SEQUENCE [LARGE SCALE GENOMIC DNA]</scope>
    <source>
        <strain evidence="2">CCUG 43114</strain>
    </source>
</reference>
<protein>
    <recommendedName>
        <fullName evidence="3">DGQHR domain-containing protein</fullName>
    </recommendedName>
</protein>
<accession>A0ABW0GQ53</accession>
<organism evidence="1 2">
    <name type="scientific">Aquipuribacter nitratireducens</name>
    <dbReference type="NCBI Taxonomy" id="650104"/>
    <lineage>
        <taxon>Bacteria</taxon>
        <taxon>Bacillati</taxon>
        <taxon>Actinomycetota</taxon>
        <taxon>Actinomycetes</taxon>
        <taxon>Micrococcales</taxon>
        <taxon>Intrasporangiaceae</taxon>
        <taxon>Aquipuribacter</taxon>
    </lineage>
</organism>
<dbReference type="EMBL" id="JBHSLD010000014">
    <property type="protein sequence ID" value="MFC5382118.1"/>
    <property type="molecule type" value="Genomic_DNA"/>
</dbReference>
<name>A0ABW0GQ53_9MICO</name>